<keyword evidence="2 10" id="KW-0436">Ligase</keyword>
<dbReference type="GO" id="GO:0005737">
    <property type="term" value="C:cytoplasm"/>
    <property type="evidence" value="ECO:0007669"/>
    <property type="project" value="UniProtKB-SubCell"/>
</dbReference>
<keyword evidence="3 10" id="KW-0132">Cell division</keyword>
<dbReference type="InterPro" id="IPR013221">
    <property type="entry name" value="Mur_ligase_cen"/>
</dbReference>
<evidence type="ECO:0000256" key="11">
    <source>
        <dbReference type="RuleBase" id="RU004136"/>
    </source>
</evidence>
<comment type="catalytic activity">
    <reaction evidence="10 11">
        <text>D-alanyl-D-alanine + UDP-N-acetyl-alpha-D-muramoyl-L-alanyl-gamma-D-glutamyl-meso-2,6-diaminopimelate + ATP = UDP-N-acetyl-alpha-D-muramoyl-L-alanyl-gamma-D-glutamyl-meso-2,6-diaminopimeloyl-D-alanyl-D-alanine + ADP + phosphate + H(+)</text>
        <dbReference type="Rhea" id="RHEA:28374"/>
        <dbReference type="ChEBI" id="CHEBI:15378"/>
        <dbReference type="ChEBI" id="CHEBI:30616"/>
        <dbReference type="ChEBI" id="CHEBI:43474"/>
        <dbReference type="ChEBI" id="CHEBI:57822"/>
        <dbReference type="ChEBI" id="CHEBI:61386"/>
        <dbReference type="ChEBI" id="CHEBI:83905"/>
        <dbReference type="ChEBI" id="CHEBI:456216"/>
        <dbReference type="EC" id="6.3.2.10"/>
    </reaction>
</comment>
<dbReference type="GO" id="GO:0008360">
    <property type="term" value="P:regulation of cell shape"/>
    <property type="evidence" value="ECO:0007669"/>
    <property type="project" value="UniProtKB-KW"/>
</dbReference>
<keyword evidence="9 10" id="KW-0961">Cell wall biogenesis/degradation</keyword>
<evidence type="ECO:0000256" key="7">
    <source>
        <dbReference type="ARBA" id="ARBA00022984"/>
    </source>
</evidence>
<dbReference type="OrthoDB" id="9801978at2"/>
<dbReference type="InterPro" id="IPR035911">
    <property type="entry name" value="MurE/MurF_N"/>
</dbReference>
<dbReference type="NCBIfam" id="TIGR01143">
    <property type="entry name" value="murF"/>
    <property type="match status" value="1"/>
</dbReference>
<proteinExistence type="inferred from homology"/>
<evidence type="ECO:0000256" key="3">
    <source>
        <dbReference type="ARBA" id="ARBA00022618"/>
    </source>
</evidence>
<dbReference type="GO" id="GO:0008766">
    <property type="term" value="F:UDP-N-acetylmuramoylalanyl-D-glutamyl-2,6-diaminopimelate-D-alanyl-D-alanine ligase activity"/>
    <property type="evidence" value="ECO:0007669"/>
    <property type="project" value="RHEA"/>
</dbReference>
<evidence type="ECO:0000259" key="13">
    <source>
        <dbReference type="Pfam" id="PF02875"/>
    </source>
</evidence>
<evidence type="ECO:0000256" key="8">
    <source>
        <dbReference type="ARBA" id="ARBA00023306"/>
    </source>
</evidence>
<keyword evidence="8 10" id="KW-0131">Cell cycle</keyword>
<evidence type="ECO:0000313" key="16">
    <source>
        <dbReference type="Proteomes" id="UP000246278"/>
    </source>
</evidence>
<dbReference type="Proteomes" id="UP000246278">
    <property type="component" value="Unassembled WGS sequence"/>
</dbReference>
<dbReference type="HAMAP" id="MF_02019">
    <property type="entry name" value="MurF"/>
    <property type="match status" value="1"/>
</dbReference>
<organism evidence="15 16">
    <name type="scientific">Prosthecochloris marina</name>
    <dbReference type="NCBI Taxonomy" id="2017681"/>
    <lineage>
        <taxon>Bacteria</taxon>
        <taxon>Pseudomonadati</taxon>
        <taxon>Chlorobiota</taxon>
        <taxon>Chlorobiia</taxon>
        <taxon>Chlorobiales</taxon>
        <taxon>Chlorobiaceae</taxon>
        <taxon>Prosthecochloris</taxon>
    </lineage>
</organism>
<dbReference type="SUPFAM" id="SSF53244">
    <property type="entry name" value="MurD-like peptide ligases, peptide-binding domain"/>
    <property type="match status" value="1"/>
</dbReference>
<reference evidence="16" key="1">
    <citation type="submission" date="2017-10" db="EMBL/GenBank/DDBJ databases">
        <authorList>
            <person name="Gaisin V.A."/>
            <person name="Rysina M.S."/>
            <person name="Grouzdev D.S."/>
        </authorList>
    </citation>
    <scope>NUCLEOTIDE SEQUENCE [LARGE SCALE GENOMIC DNA]</scope>
    <source>
        <strain evidence="16">V1</strain>
    </source>
</reference>
<evidence type="ECO:0000256" key="4">
    <source>
        <dbReference type="ARBA" id="ARBA00022741"/>
    </source>
</evidence>
<dbReference type="GO" id="GO:0047480">
    <property type="term" value="F:UDP-N-acetylmuramoyl-tripeptide-D-alanyl-D-alanine ligase activity"/>
    <property type="evidence" value="ECO:0007669"/>
    <property type="project" value="UniProtKB-UniRule"/>
</dbReference>
<evidence type="ECO:0000256" key="2">
    <source>
        <dbReference type="ARBA" id="ARBA00022598"/>
    </source>
</evidence>
<keyword evidence="1 10" id="KW-0963">Cytoplasm</keyword>
<dbReference type="EC" id="6.3.2.10" evidence="10 11"/>
<dbReference type="PANTHER" id="PTHR43024">
    <property type="entry name" value="UDP-N-ACETYLMURAMOYL-TRIPEPTIDE--D-ALANYL-D-ALANINE LIGASE"/>
    <property type="match status" value="1"/>
</dbReference>
<dbReference type="EMBL" id="PDNZ01000008">
    <property type="protein sequence ID" value="PWW81260.1"/>
    <property type="molecule type" value="Genomic_DNA"/>
</dbReference>
<dbReference type="Gene3D" id="3.90.190.20">
    <property type="entry name" value="Mur ligase, C-terminal domain"/>
    <property type="match status" value="1"/>
</dbReference>
<dbReference type="Gene3D" id="3.40.1190.10">
    <property type="entry name" value="Mur-like, catalytic domain"/>
    <property type="match status" value="1"/>
</dbReference>
<dbReference type="GO" id="GO:0051301">
    <property type="term" value="P:cell division"/>
    <property type="evidence" value="ECO:0007669"/>
    <property type="project" value="UniProtKB-KW"/>
</dbReference>
<sequence>MTVCLEKKDFEAVGVVAGFTRDDPVMFAEPLVVIDSRKVTGGELFFALKGEKTDGHRYVHQAFERGAACAVVNREWYDELGAAEKEPGFGYVVVTDTVDAMQQLARLYRSKFDIPVIGIGGSNGKTTTKEMTASVLRSRYKVHMSEGNLNNHLGVPLTLFGLRREHEMAVVEMGINHPGEMELLTAIARPTHGLLTNIGHEHLEFLQDLDGVAYAETALYRYLQKHHGVAFVNREDEWLDKAAAGLPGTVSYGNRLDANGVWAEDIRMDAAGKALFTLCCPAGTVSVTLHFAGRHNVSNAVAAAAVGLFFGLNPKQIAVGLEGLRPQKGWKRLEFQNAGGITVVNDTYNANPDSMRQALDLLCELPTSGKRVAVIGDMFELGESSALEHRAIGRYVAGLQRIDSLYTFGEQAALCCAEAGAKCSGHFTDEEKLREVLSSSLDPGDVLLLKASRGMRLERFAEGLMASD</sequence>
<evidence type="ECO:0000256" key="5">
    <source>
        <dbReference type="ARBA" id="ARBA00022840"/>
    </source>
</evidence>
<feature type="binding site" evidence="10">
    <location>
        <begin position="121"/>
        <end position="127"/>
    </location>
    <ligand>
        <name>ATP</name>
        <dbReference type="ChEBI" id="CHEBI:30616"/>
    </ligand>
</feature>
<comment type="similarity">
    <text evidence="10">Belongs to the MurCDEF family. MurF subfamily.</text>
</comment>
<comment type="pathway">
    <text evidence="10 11">Cell wall biogenesis; peptidoglycan biosynthesis.</text>
</comment>
<evidence type="ECO:0000259" key="12">
    <source>
        <dbReference type="Pfam" id="PF01225"/>
    </source>
</evidence>
<evidence type="ECO:0000313" key="15">
    <source>
        <dbReference type="EMBL" id="PWW81260.1"/>
    </source>
</evidence>
<dbReference type="SUPFAM" id="SSF63418">
    <property type="entry name" value="MurE/MurF N-terminal domain"/>
    <property type="match status" value="1"/>
</dbReference>
<feature type="domain" description="Mur ligase central" evidence="14">
    <location>
        <begin position="119"/>
        <end position="306"/>
    </location>
</feature>
<dbReference type="PANTHER" id="PTHR43024:SF1">
    <property type="entry name" value="UDP-N-ACETYLMURAMOYL-TRIPEPTIDE--D-ALANYL-D-ALANINE LIGASE"/>
    <property type="match status" value="1"/>
</dbReference>
<keyword evidence="7 10" id="KW-0573">Peptidoglycan synthesis</keyword>
<dbReference type="InterPro" id="IPR000713">
    <property type="entry name" value="Mur_ligase_N"/>
</dbReference>
<dbReference type="AlphaFoldDB" id="A0A317T4W8"/>
<dbReference type="Pfam" id="PF01225">
    <property type="entry name" value="Mur_ligase"/>
    <property type="match status" value="1"/>
</dbReference>
<dbReference type="Gene3D" id="3.40.1390.10">
    <property type="entry name" value="MurE/MurF, N-terminal domain"/>
    <property type="match status" value="1"/>
</dbReference>
<accession>A0A317T4W8</accession>
<keyword evidence="4 10" id="KW-0547">Nucleotide-binding</keyword>
<dbReference type="SUPFAM" id="SSF53623">
    <property type="entry name" value="MurD-like peptide ligases, catalytic domain"/>
    <property type="match status" value="1"/>
</dbReference>
<dbReference type="InterPro" id="IPR036615">
    <property type="entry name" value="Mur_ligase_C_dom_sf"/>
</dbReference>
<dbReference type="Pfam" id="PF08245">
    <property type="entry name" value="Mur_ligase_M"/>
    <property type="match status" value="1"/>
</dbReference>
<dbReference type="InterPro" id="IPR036565">
    <property type="entry name" value="Mur-like_cat_sf"/>
</dbReference>
<dbReference type="Pfam" id="PF02875">
    <property type="entry name" value="Mur_ligase_C"/>
    <property type="match status" value="1"/>
</dbReference>
<dbReference type="InterPro" id="IPR004101">
    <property type="entry name" value="Mur_ligase_C"/>
</dbReference>
<dbReference type="UniPathway" id="UPA00219"/>
<comment type="caution">
    <text evidence="15">The sequence shown here is derived from an EMBL/GenBank/DDBJ whole genome shotgun (WGS) entry which is preliminary data.</text>
</comment>
<keyword evidence="5 10" id="KW-0067">ATP-binding</keyword>
<dbReference type="GO" id="GO:0009252">
    <property type="term" value="P:peptidoglycan biosynthetic process"/>
    <property type="evidence" value="ECO:0007669"/>
    <property type="project" value="UniProtKB-UniRule"/>
</dbReference>
<evidence type="ECO:0000259" key="14">
    <source>
        <dbReference type="Pfam" id="PF08245"/>
    </source>
</evidence>
<feature type="domain" description="Mur ligase N-terminal catalytic" evidence="12">
    <location>
        <begin position="32"/>
        <end position="108"/>
    </location>
</feature>
<comment type="function">
    <text evidence="10 11">Involved in cell wall formation. Catalyzes the final step in the synthesis of UDP-N-acetylmuramoyl-pentapeptide, the precursor of murein.</text>
</comment>
<keyword evidence="6 10" id="KW-0133">Cell shape</keyword>
<evidence type="ECO:0000256" key="9">
    <source>
        <dbReference type="ARBA" id="ARBA00023316"/>
    </source>
</evidence>
<keyword evidence="16" id="KW-1185">Reference proteome</keyword>
<dbReference type="GO" id="GO:0071555">
    <property type="term" value="P:cell wall organization"/>
    <property type="evidence" value="ECO:0007669"/>
    <property type="project" value="UniProtKB-KW"/>
</dbReference>
<name>A0A317T4W8_9CHLB</name>
<evidence type="ECO:0000256" key="1">
    <source>
        <dbReference type="ARBA" id="ARBA00022490"/>
    </source>
</evidence>
<dbReference type="GO" id="GO:0005524">
    <property type="term" value="F:ATP binding"/>
    <property type="evidence" value="ECO:0007669"/>
    <property type="project" value="UniProtKB-UniRule"/>
</dbReference>
<dbReference type="InterPro" id="IPR005863">
    <property type="entry name" value="UDP-N-AcMur_synth"/>
</dbReference>
<gene>
    <name evidence="10" type="primary">murF</name>
    <name evidence="15" type="ORF">CR164_10995</name>
</gene>
<feature type="domain" description="Mur ligase C-terminal" evidence="13">
    <location>
        <begin position="332"/>
        <end position="453"/>
    </location>
</feature>
<comment type="subcellular location">
    <subcellularLocation>
        <location evidence="10 11">Cytoplasm</location>
    </subcellularLocation>
</comment>
<protein>
    <recommendedName>
        <fullName evidence="10 11">UDP-N-acetylmuramoyl-tripeptide--D-alanyl-D-alanine ligase</fullName>
        <ecNumber evidence="10 11">6.3.2.10</ecNumber>
    </recommendedName>
    <alternativeName>
        <fullName evidence="10">D-alanyl-D-alanine-adding enzyme</fullName>
    </alternativeName>
</protein>
<evidence type="ECO:0000256" key="10">
    <source>
        <dbReference type="HAMAP-Rule" id="MF_02019"/>
    </source>
</evidence>
<evidence type="ECO:0000256" key="6">
    <source>
        <dbReference type="ARBA" id="ARBA00022960"/>
    </source>
</evidence>
<dbReference type="InterPro" id="IPR051046">
    <property type="entry name" value="MurCDEF_CellWall_CoF430Synth"/>
</dbReference>
<dbReference type="RefSeq" id="WP_110024048.1">
    <property type="nucleotide sequence ID" value="NZ_PDNZ01000008.1"/>
</dbReference>